<feature type="compositionally biased region" description="Basic and acidic residues" evidence="1">
    <location>
        <begin position="329"/>
        <end position="339"/>
    </location>
</feature>
<reference evidence="4" key="1">
    <citation type="submission" date="2020-10" db="EMBL/GenBank/DDBJ databases">
        <title>Connecting structure to function with the recovery of over 1000 high-quality activated sludge metagenome-assembled genomes encoding full-length rRNA genes using long-read sequencing.</title>
        <authorList>
            <person name="Singleton C.M."/>
            <person name="Petriglieri F."/>
            <person name="Kristensen J.M."/>
            <person name="Kirkegaard R.H."/>
            <person name="Michaelsen T.Y."/>
            <person name="Andersen M.H."/>
            <person name="Karst S.M."/>
            <person name="Dueholm M.S."/>
            <person name="Nielsen P.H."/>
            <person name="Albertsen M."/>
        </authorList>
    </citation>
    <scope>NUCLEOTIDE SEQUENCE</scope>
    <source>
        <strain evidence="4">Skiv_18-Q3-R9-52_MAXAC.067</strain>
    </source>
</reference>
<evidence type="ECO:0000313" key="4">
    <source>
        <dbReference type="EMBL" id="MBK9796206.1"/>
    </source>
</evidence>
<feature type="signal peptide" evidence="2">
    <location>
        <begin position="1"/>
        <end position="24"/>
    </location>
</feature>
<proteinExistence type="predicted"/>
<evidence type="ECO:0000313" key="5">
    <source>
        <dbReference type="Proteomes" id="UP000886657"/>
    </source>
</evidence>
<evidence type="ECO:0000256" key="2">
    <source>
        <dbReference type="SAM" id="SignalP"/>
    </source>
</evidence>
<name>A0A9D7SG56_9BACT</name>
<dbReference type="PROSITE" id="PS51257">
    <property type="entry name" value="PROKAR_LIPOPROTEIN"/>
    <property type="match status" value="1"/>
</dbReference>
<feature type="region of interest" description="Disordered" evidence="1">
    <location>
        <begin position="325"/>
        <end position="345"/>
    </location>
</feature>
<dbReference type="Proteomes" id="UP000886657">
    <property type="component" value="Unassembled WGS sequence"/>
</dbReference>
<feature type="domain" description="DUF5666" evidence="3">
    <location>
        <begin position="106"/>
        <end position="175"/>
    </location>
</feature>
<accession>A0A9D7SG56</accession>
<dbReference type="AlphaFoldDB" id="A0A9D7SG56"/>
<sequence length="345" mass="35307">MEGKPTALLSLALALLLTACGVQDRSQGVAPPPSVEIVALAGMISGSPGALTFNGHPLLTGSAQMTAQGRPSSPARLRPGSVFQGTAVKTPQGYELLSAEVHHEVEGVIEHIDLAASRLVVMGQNVLVGPQADIGEEGPATTSRSLQLAELKAGDRVEVDGFPGADGSIQATRIEHVPAPAEADGTFHGVLSAIDHRAKTARAGGCSLSFARAQVTGSLVTGARVEVQGRISGGTLLASSVKVETGLEELSGATLELCGPISGFDPVAKSFFILSYRVDYSRAKVEGTLANGTNVHAQAPFLPEGAAPGPASKVRAGSRIEALPLNARADAHGRTRRAGETNPST</sequence>
<gene>
    <name evidence="4" type="ORF">IPP58_06880</name>
</gene>
<protein>
    <recommendedName>
        <fullName evidence="3">DUF5666 domain-containing protein</fullName>
    </recommendedName>
</protein>
<organism evidence="4 5">
    <name type="scientific">Candidatus Geothrix skivensis</name>
    <dbReference type="NCBI Taxonomy" id="2954439"/>
    <lineage>
        <taxon>Bacteria</taxon>
        <taxon>Pseudomonadati</taxon>
        <taxon>Acidobacteriota</taxon>
        <taxon>Holophagae</taxon>
        <taxon>Holophagales</taxon>
        <taxon>Holophagaceae</taxon>
        <taxon>Geothrix</taxon>
    </lineage>
</organism>
<dbReference type="EMBL" id="JADKIO010000005">
    <property type="protein sequence ID" value="MBK9796206.1"/>
    <property type="molecule type" value="Genomic_DNA"/>
</dbReference>
<dbReference type="Pfam" id="PF18914">
    <property type="entry name" value="DUF5666"/>
    <property type="match status" value="2"/>
</dbReference>
<comment type="caution">
    <text evidence="4">The sequence shown here is derived from an EMBL/GenBank/DDBJ whole genome shotgun (WGS) entry which is preliminary data.</text>
</comment>
<dbReference type="InterPro" id="IPR043724">
    <property type="entry name" value="DUF5666"/>
</dbReference>
<keyword evidence="2" id="KW-0732">Signal</keyword>
<feature type="chain" id="PRO_5039204439" description="DUF5666 domain-containing protein" evidence="2">
    <location>
        <begin position="25"/>
        <end position="345"/>
    </location>
</feature>
<evidence type="ECO:0000259" key="3">
    <source>
        <dbReference type="Pfam" id="PF18914"/>
    </source>
</evidence>
<feature type="domain" description="DUF5666" evidence="3">
    <location>
        <begin position="216"/>
        <end position="242"/>
    </location>
</feature>
<evidence type="ECO:0000256" key="1">
    <source>
        <dbReference type="SAM" id="MobiDB-lite"/>
    </source>
</evidence>